<dbReference type="EMBL" id="LLZG01000030">
    <property type="protein sequence ID" value="KUL43770.1"/>
    <property type="molecule type" value="Genomic_DNA"/>
</dbReference>
<accession>A0A0X3VGE8</accession>
<evidence type="ECO:0000313" key="1">
    <source>
        <dbReference type="EMBL" id="KUL43770.1"/>
    </source>
</evidence>
<protein>
    <submittedName>
        <fullName evidence="1">Uncharacterized protein</fullName>
    </submittedName>
</protein>
<comment type="caution">
    <text evidence="1">The sequence shown here is derived from an EMBL/GenBank/DDBJ whole genome shotgun (WGS) entry which is preliminary data.</text>
</comment>
<name>A0A0X3VGE8_9ACTN</name>
<keyword evidence="2" id="KW-1185">Reference proteome</keyword>
<proteinExistence type="predicted"/>
<dbReference type="AlphaFoldDB" id="A0A0X3VGE8"/>
<evidence type="ECO:0000313" key="2">
    <source>
        <dbReference type="Proteomes" id="UP000053923"/>
    </source>
</evidence>
<organism evidence="1 2">
    <name type="scientific">Streptomyces regalis</name>
    <dbReference type="NCBI Taxonomy" id="68262"/>
    <lineage>
        <taxon>Bacteria</taxon>
        <taxon>Bacillati</taxon>
        <taxon>Actinomycetota</taxon>
        <taxon>Actinomycetes</taxon>
        <taxon>Kitasatosporales</taxon>
        <taxon>Streptomycetaceae</taxon>
        <taxon>Streptomyces</taxon>
    </lineage>
</organism>
<dbReference type="Proteomes" id="UP000053923">
    <property type="component" value="Unassembled WGS sequence"/>
</dbReference>
<sequence>MAVPGRVGSFLLLTSYTLGDEVVSEADEWCNPSCSHVPHEPQYRDGVVHGRRWLHQRSRASYHGFHKAHMALRLDEIGFQKSLSREGELWFAQGKVLHGVGQHLEHLIDRFAVGAVLHVHASANNG</sequence>
<gene>
    <name evidence="1" type="ORF">ADL12_06780</name>
</gene>
<reference evidence="2" key="1">
    <citation type="submission" date="2015-10" db="EMBL/GenBank/DDBJ databases">
        <authorList>
            <person name="Ju K.-S."/>
            <person name="Doroghazi J.R."/>
            <person name="Metcalf W.W."/>
        </authorList>
    </citation>
    <scope>NUCLEOTIDE SEQUENCE [LARGE SCALE GENOMIC DNA]</scope>
    <source>
        <strain evidence="2">NRRL 3151</strain>
    </source>
</reference>